<accession>A0ABM0MSC2</accession>
<comment type="subcellular location">
    <subcellularLocation>
        <location evidence="1">Cytoplasm</location>
    </subcellularLocation>
</comment>
<dbReference type="PANTHER" id="PTHR12269">
    <property type="entry name" value="EUKARYOTIC TRANSLATION INITIATION FACTOR 4E TRANSPORTER"/>
    <property type="match status" value="1"/>
</dbReference>
<evidence type="ECO:0000313" key="5">
    <source>
        <dbReference type="RefSeq" id="XP_006822913.1"/>
    </source>
</evidence>
<feature type="region of interest" description="Disordered" evidence="3">
    <location>
        <begin position="1"/>
        <end position="21"/>
    </location>
</feature>
<feature type="compositionally biased region" description="Basic and acidic residues" evidence="3">
    <location>
        <begin position="178"/>
        <end position="220"/>
    </location>
</feature>
<keyword evidence="2" id="KW-0963">Cytoplasm</keyword>
<keyword evidence="4" id="KW-1185">Reference proteome</keyword>
<dbReference type="InterPro" id="IPR018862">
    <property type="entry name" value="eIF4E-T"/>
</dbReference>
<organism evidence="4 5">
    <name type="scientific">Saccoglossus kowalevskii</name>
    <name type="common">Acorn worm</name>
    <dbReference type="NCBI Taxonomy" id="10224"/>
    <lineage>
        <taxon>Eukaryota</taxon>
        <taxon>Metazoa</taxon>
        <taxon>Hemichordata</taxon>
        <taxon>Enteropneusta</taxon>
        <taxon>Harrimaniidae</taxon>
        <taxon>Saccoglossus</taxon>
    </lineage>
</organism>
<feature type="region of interest" description="Disordered" evidence="3">
    <location>
        <begin position="74"/>
        <end position="127"/>
    </location>
</feature>
<name>A0ABM0MSC2_SACKO</name>
<dbReference type="Pfam" id="PF10477">
    <property type="entry name" value="EIF4E-T"/>
    <property type="match status" value="1"/>
</dbReference>
<evidence type="ECO:0000313" key="4">
    <source>
        <dbReference type="Proteomes" id="UP000694865"/>
    </source>
</evidence>
<reference evidence="5" key="1">
    <citation type="submission" date="2025-08" db="UniProtKB">
        <authorList>
            <consortium name="RefSeq"/>
        </authorList>
    </citation>
    <scope>IDENTIFICATION</scope>
    <source>
        <tissue evidence="5">Testes</tissue>
    </source>
</reference>
<proteinExistence type="predicted"/>
<evidence type="ECO:0000256" key="3">
    <source>
        <dbReference type="SAM" id="MobiDB-lite"/>
    </source>
</evidence>
<dbReference type="GeneID" id="102802911"/>
<protein>
    <submittedName>
        <fullName evidence="5">Eukaryotic translation initiation factor 4E transporter-like</fullName>
    </submittedName>
</protein>
<dbReference type="Proteomes" id="UP000694865">
    <property type="component" value="Unplaced"/>
</dbReference>
<evidence type="ECO:0000256" key="1">
    <source>
        <dbReference type="ARBA" id="ARBA00004496"/>
    </source>
</evidence>
<feature type="compositionally biased region" description="Basic and acidic residues" evidence="3">
    <location>
        <begin position="278"/>
        <end position="290"/>
    </location>
</feature>
<sequence length="587" mass="66463">MEMEDIEKCDEPPNNTKTVCMEKPDSTKYQYSRDTLCDLSNSAAAKVRPECLSSDFNGLDGIWDPERWHMYLSGKRSRGPSPNQLIENGKRPIDSDREFYRSRRPSDAKERIKEERDGIILSPQRRSFGHGCQVSAQIFQRRGSGSPLENKDSGDGHGSSNLGSQRRIGSGRLASRTRSVEYENKDRQGRDYEHEKETRFERYSSNRRITRSEGRRMRQEEEPEWYSAGPSSQSETIELRGFHKEDLKDVRDSSYKQNRVKSHDGSFETHTSSSPETSQEHDTSGPVPEEKTFDINQFFSLTDTFPGLNDAVTPDIADISQTSRFSQWFSTSGVRSHNSSCSGSRRSTPNEELVFLHELSGRRSPLIPSPTPEGSLFLPITPPNDKVKQQAFLEMLQRANINIPKTTVQLNEQNLSGKVKSVAELEAELNGMVIGNNNRNKRPDHHAHHCHHHNTVMNTDIQQPQTFTDKPQTVNLGGDMSAFDKLVFNMKVSGSLPEAAKPVKAYYNMLSSWHYAIGLFTPHLGKVFKAARFAKYTPFGKYWSIFTVGECTNHESKIPVACQLDKMVRNRCTAPTTATNASNDTPW</sequence>
<feature type="region of interest" description="Disordered" evidence="3">
    <location>
        <begin position="142"/>
        <end position="290"/>
    </location>
</feature>
<evidence type="ECO:0000256" key="2">
    <source>
        <dbReference type="ARBA" id="ARBA00022490"/>
    </source>
</evidence>
<dbReference type="RefSeq" id="XP_006822913.1">
    <property type="nucleotide sequence ID" value="XM_006822850.1"/>
</dbReference>
<feature type="compositionally biased region" description="Basic and acidic residues" evidence="3">
    <location>
        <begin position="237"/>
        <end position="254"/>
    </location>
</feature>
<gene>
    <name evidence="5" type="primary">LOC102802911</name>
</gene>
<dbReference type="PANTHER" id="PTHR12269:SF1">
    <property type="entry name" value="EUKARYOTIC TRANSLATION INITIATION FACTOR 4E TRANSPORTER"/>
    <property type="match status" value="1"/>
</dbReference>
<feature type="compositionally biased region" description="Polar residues" evidence="3">
    <location>
        <begin position="268"/>
        <end position="277"/>
    </location>
</feature>
<feature type="compositionally biased region" description="Basic and acidic residues" evidence="3">
    <location>
        <begin position="88"/>
        <end position="118"/>
    </location>
</feature>